<dbReference type="SMART" id="SM00534">
    <property type="entry name" value="MUTSac"/>
    <property type="match status" value="1"/>
</dbReference>
<feature type="binding site" evidence="7">
    <location>
        <begin position="316"/>
        <end position="323"/>
    </location>
    <ligand>
        <name>ATP</name>
        <dbReference type="ChEBI" id="CHEBI:30616"/>
    </ligand>
</feature>
<dbReference type="SMART" id="SM00533">
    <property type="entry name" value="MUTSd"/>
    <property type="match status" value="1"/>
</dbReference>
<dbReference type="PANTHER" id="PTHR48466:SF2">
    <property type="entry name" value="OS10G0509000 PROTEIN"/>
    <property type="match status" value="1"/>
</dbReference>
<comment type="similarity">
    <text evidence="7">Belongs to the DNA mismatch repair MutS family. MutS2 subfamily.</text>
</comment>
<dbReference type="GO" id="GO:0072344">
    <property type="term" value="P:rescue of stalled ribosome"/>
    <property type="evidence" value="ECO:0007669"/>
    <property type="project" value="UniProtKB-UniRule"/>
</dbReference>
<keyword evidence="2 7" id="KW-0547">Nucleotide-binding</keyword>
<dbReference type="InterPro" id="IPR027417">
    <property type="entry name" value="P-loop_NTPase"/>
</dbReference>
<dbReference type="HAMAP" id="MF_00092">
    <property type="entry name" value="MutS2"/>
    <property type="match status" value="1"/>
</dbReference>
<dbReference type="NCBIfam" id="TIGR01069">
    <property type="entry name" value="mutS2"/>
    <property type="match status" value="1"/>
</dbReference>
<dbReference type="GO" id="GO:0140664">
    <property type="term" value="F:ATP-dependent DNA damage sensor activity"/>
    <property type="evidence" value="ECO:0007669"/>
    <property type="project" value="InterPro"/>
</dbReference>
<dbReference type="InterPro" id="IPR036187">
    <property type="entry name" value="DNA_mismatch_repair_MutS_sf"/>
</dbReference>
<dbReference type="EC" id="3.1.-.-" evidence="7"/>
<dbReference type="SUPFAM" id="SSF48334">
    <property type="entry name" value="DNA repair protein MutS, domain III"/>
    <property type="match status" value="1"/>
</dbReference>
<keyword evidence="5 7" id="KW-0694">RNA-binding</keyword>
<keyword evidence="6 7" id="KW-0238">DNA-binding</keyword>
<comment type="function">
    <text evidence="7">Endonuclease that is involved in the suppression of homologous recombination and thus may have a key role in the control of bacterial genetic diversity.</text>
</comment>
<evidence type="ECO:0000256" key="3">
    <source>
        <dbReference type="ARBA" id="ARBA00022801"/>
    </source>
</evidence>
<proteinExistence type="inferred from homology"/>
<evidence type="ECO:0000256" key="6">
    <source>
        <dbReference type="ARBA" id="ARBA00023125"/>
    </source>
</evidence>
<gene>
    <name evidence="7" type="primary">mutS2</name>
    <name evidence="7" type="synonym">rqcU</name>
    <name evidence="10" type="ORF">DRP53_04730</name>
</gene>
<dbReference type="AlphaFoldDB" id="A0A660SKD5"/>
<keyword evidence="7" id="KW-0255">Endonuclease</keyword>
<comment type="subunit">
    <text evidence="7">Homodimer. Binds to stalled ribosomes, contacting rRNA.</text>
</comment>
<dbReference type="PIRSF" id="PIRSF005814">
    <property type="entry name" value="MutS_YshD"/>
    <property type="match status" value="1"/>
</dbReference>
<evidence type="ECO:0000256" key="2">
    <source>
        <dbReference type="ARBA" id="ARBA00022741"/>
    </source>
</evidence>
<reference evidence="10 11" key="1">
    <citation type="submission" date="2018-06" db="EMBL/GenBank/DDBJ databases">
        <title>Extensive metabolic versatility and redundancy in microbially diverse, dynamic hydrothermal sediments.</title>
        <authorList>
            <person name="Dombrowski N."/>
            <person name="Teske A."/>
            <person name="Baker B.J."/>
        </authorList>
    </citation>
    <scope>NUCLEOTIDE SEQUENCE [LARGE SCALE GENOMIC DNA]</scope>
    <source>
        <strain evidence="10">B36_G15</strain>
    </source>
</reference>
<keyword evidence="8" id="KW-0175">Coiled coil</keyword>
<organism evidence="10 11">
    <name type="scientific">candidate division WOR-3 bacterium</name>
    <dbReference type="NCBI Taxonomy" id="2052148"/>
    <lineage>
        <taxon>Bacteria</taxon>
        <taxon>Bacteria division WOR-3</taxon>
    </lineage>
</organism>
<dbReference type="InterPro" id="IPR045076">
    <property type="entry name" value="MutS"/>
</dbReference>
<dbReference type="Gene3D" id="3.30.1370.110">
    <property type="match status" value="1"/>
</dbReference>
<dbReference type="GO" id="GO:0019843">
    <property type="term" value="F:rRNA binding"/>
    <property type="evidence" value="ECO:0007669"/>
    <property type="project" value="UniProtKB-UniRule"/>
</dbReference>
<name>A0A660SKD5_UNCW3</name>
<keyword evidence="3 7" id="KW-0378">Hydrolase</keyword>
<dbReference type="InterPro" id="IPR007696">
    <property type="entry name" value="DNA_mismatch_repair_MutS_core"/>
</dbReference>
<evidence type="ECO:0000256" key="7">
    <source>
        <dbReference type="HAMAP-Rule" id="MF_00092"/>
    </source>
</evidence>
<evidence type="ECO:0000256" key="5">
    <source>
        <dbReference type="ARBA" id="ARBA00022884"/>
    </source>
</evidence>
<dbReference type="SUPFAM" id="SSF160443">
    <property type="entry name" value="SMR domain-like"/>
    <property type="match status" value="1"/>
</dbReference>
<protein>
    <recommendedName>
        <fullName evidence="7">Endonuclease MutS2</fullName>
        <ecNumber evidence="7">3.1.-.-</ecNumber>
    </recommendedName>
    <alternativeName>
        <fullName evidence="7">Ribosome-associated protein quality control-upstream factor</fullName>
        <shortName evidence="7">RQC-upstream factor</shortName>
        <shortName evidence="7">RqcU</shortName>
        <ecNumber evidence="7">3.6.4.-</ecNumber>
    </alternativeName>
</protein>
<dbReference type="InterPro" id="IPR000432">
    <property type="entry name" value="DNA_mismatch_repair_MutS_C"/>
</dbReference>
<sequence>MMDFALRELEFPQIIEWIAEYASSELGRAAIHELKPGLDPDRIGEDFELIEEISRMNLPPLSIPLFDFDRLQDRAEVFQVLLFLRILREIKRLPARKGGALDRLLSRIDPLPELRDRLDRIFDDGGGIRDSASPQLSRIRRELRQTHDQIIHLLGRLIRKHRRLLNSDQITTRRGRFVLCVKHGAKDRIRGVVHDLSESGHSLFIEPEESVGIQNQLEELKIVEQREVDRILNRLSRAIAAVSGRLEIDRNILIRLDTIQARARFAREVEGVRPKLNTEGKIRIRSGRHPILYRIKGDGVVPLDLELDSGILVVTGPNAGGKTVLLKTVGLLVAMANAGLFVPAEYGTELPLVDNIFAKIGDEQSLEHDLSSFTVQIEVVKEILSEATPRSLILLDELGSNTSPQEGSALACAILEEIQRIGARCVATTHSEDLKAFVFGRNGFSIGAMGYNGGPTYRFYPNHFTPSCALSIAERMGLSPAIIDRARRLITEERNRFDELTATLAREREELRGRLAEAERLKQSYERRMRELEELRRVKRREYDRKLKQIVQEARREVERLVERLSVEGPKREVIKEIRGRIDRLEPKPEPAPAPDLPIGALVELNGEVGSVLDRKRDEYLVGLGRIRLWIHGSFLKMVDPDPTPTLNLHGRNRDEVSHLIDRFLTDAVNRGKKTVVIIHGLSGGVVKTETDTFLRRDRRVKGFWLDPQNPGQTVVRIYG</sequence>
<feature type="coiled-coil region" evidence="8">
    <location>
        <begin position="483"/>
        <end position="568"/>
    </location>
</feature>
<dbReference type="Proteomes" id="UP000268469">
    <property type="component" value="Unassembled WGS sequence"/>
</dbReference>
<keyword evidence="1 7" id="KW-0699">rRNA-binding</keyword>
<evidence type="ECO:0000256" key="1">
    <source>
        <dbReference type="ARBA" id="ARBA00022730"/>
    </source>
</evidence>
<dbReference type="Pfam" id="PF00488">
    <property type="entry name" value="MutS_V"/>
    <property type="match status" value="1"/>
</dbReference>
<evidence type="ECO:0000256" key="4">
    <source>
        <dbReference type="ARBA" id="ARBA00022840"/>
    </source>
</evidence>
<dbReference type="InterPro" id="IPR036063">
    <property type="entry name" value="Smr_dom_sf"/>
</dbReference>
<evidence type="ECO:0000313" key="11">
    <source>
        <dbReference type="Proteomes" id="UP000268469"/>
    </source>
</evidence>
<dbReference type="GO" id="GO:0004519">
    <property type="term" value="F:endonuclease activity"/>
    <property type="evidence" value="ECO:0007669"/>
    <property type="project" value="UniProtKB-UniRule"/>
</dbReference>
<dbReference type="PANTHER" id="PTHR48466">
    <property type="entry name" value="OS10G0509000 PROTEIN-RELATED"/>
    <property type="match status" value="1"/>
</dbReference>
<dbReference type="GO" id="GO:0043023">
    <property type="term" value="F:ribosomal large subunit binding"/>
    <property type="evidence" value="ECO:0007669"/>
    <property type="project" value="UniProtKB-UniRule"/>
</dbReference>
<dbReference type="Pfam" id="PF01713">
    <property type="entry name" value="Smr"/>
    <property type="match status" value="1"/>
</dbReference>
<dbReference type="SUPFAM" id="SSF52540">
    <property type="entry name" value="P-loop containing nucleoside triphosphate hydrolases"/>
    <property type="match status" value="1"/>
</dbReference>
<dbReference type="EMBL" id="QNBE01000037">
    <property type="protein sequence ID" value="RKX70501.1"/>
    <property type="molecule type" value="Genomic_DNA"/>
</dbReference>
<evidence type="ECO:0000259" key="9">
    <source>
        <dbReference type="PROSITE" id="PS50828"/>
    </source>
</evidence>
<comment type="caution">
    <text evidence="10">The sequence shown here is derived from an EMBL/GenBank/DDBJ whole genome shotgun (WGS) entry which is preliminary data.</text>
</comment>
<dbReference type="Gene3D" id="3.40.50.300">
    <property type="entry name" value="P-loop containing nucleotide triphosphate hydrolases"/>
    <property type="match status" value="1"/>
</dbReference>
<dbReference type="InterPro" id="IPR005747">
    <property type="entry name" value="MutS2"/>
</dbReference>
<feature type="domain" description="Smr" evidence="9">
    <location>
        <begin position="647"/>
        <end position="719"/>
    </location>
</feature>
<evidence type="ECO:0000256" key="8">
    <source>
        <dbReference type="SAM" id="Coils"/>
    </source>
</evidence>
<dbReference type="GO" id="GO:0006298">
    <property type="term" value="P:mismatch repair"/>
    <property type="evidence" value="ECO:0007669"/>
    <property type="project" value="InterPro"/>
</dbReference>
<dbReference type="GO" id="GO:0030983">
    <property type="term" value="F:mismatched DNA binding"/>
    <property type="evidence" value="ECO:0007669"/>
    <property type="project" value="InterPro"/>
</dbReference>
<dbReference type="GO" id="GO:0005524">
    <property type="term" value="F:ATP binding"/>
    <property type="evidence" value="ECO:0007669"/>
    <property type="project" value="UniProtKB-UniRule"/>
</dbReference>
<evidence type="ECO:0000313" key="10">
    <source>
        <dbReference type="EMBL" id="RKX70501.1"/>
    </source>
</evidence>
<keyword evidence="7" id="KW-0540">Nuclease</keyword>
<accession>A0A660SKD5</accession>
<comment type="function">
    <text evidence="7">Acts as a ribosome collision sensor, splitting the ribosome into its 2 subunits. Detects stalled/collided 70S ribosomes which it binds and splits by an ATP-hydrolysis driven conformational change. Acts upstream of the ribosome quality control system (RQC), a ribosome-associated complex that mediates the extraction of incompletely synthesized nascent chains from stalled ribosomes and their subsequent degradation. Probably generates substrates for RQC.</text>
</comment>
<keyword evidence="4 7" id="KW-0067">ATP-binding</keyword>
<dbReference type="InterPro" id="IPR002625">
    <property type="entry name" value="Smr_dom"/>
</dbReference>
<dbReference type="EC" id="3.6.4.-" evidence="7"/>
<dbReference type="GO" id="GO:0016887">
    <property type="term" value="F:ATP hydrolysis activity"/>
    <property type="evidence" value="ECO:0007669"/>
    <property type="project" value="InterPro"/>
</dbReference>
<dbReference type="PROSITE" id="PS50828">
    <property type="entry name" value="SMR"/>
    <property type="match status" value="1"/>
</dbReference>
<dbReference type="GO" id="GO:0045910">
    <property type="term" value="P:negative regulation of DNA recombination"/>
    <property type="evidence" value="ECO:0007669"/>
    <property type="project" value="InterPro"/>
</dbReference>